<feature type="non-terminal residue" evidence="2">
    <location>
        <position position="1"/>
    </location>
</feature>
<sequence>ACDEEISCSADTATS</sequence>
<dbReference type="Proteomes" id="UP000681720">
    <property type="component" value="Unassembled WGS sequence"/>
</dbReference>
<protein>
    <submittedName>
        <fullName evidence="2">Uncharacterized protein</fullName>
    </submittedName>
</protein>
<gene>
    <name evidence="1" type="ORF">BYL167_LOCUS70521</name>
    <name evidence="2" type="ORF">GIL414_LOCUS80954</name>
</gene>
<evidence type="ECO:0000313" key="2">
    <source>
        <dbReference type="EMBL" id="CAF5214429.1"/>
    </source>
</evidence>
<evidence type="ECO:0000313" key="3">
    <source>
        <dbReference type="Proteomes" id="UP000681720"/>
    </source>
</evidence>
<proteinExistence type="predicted"/>
<dbReference type="EMBL" id="CAJOBJ010356190">
    <property type="protein sequence ID" value="CAF5214429.1"/>
    <property type="molecule type" value="Genomic_DNA"/>
</dbReference>
<name>A0A8S3J7K1_9BILA</name>
<reference evidence="2" key="1">
    <citation type="submission" date="2021-02" db="EMBL/GenBank/DDBJ databases">
        <authorList>
            <person name="Nowell W R."/>
        </authorList>
    </citation>
    <scope>NUCLEOTIDE SEQUENCE</scope>
</reference>
<evidence type="ECO:0000313" key="1">
    <source>
        <dbReference type="EMBL" id="CAF5142765.1"/>
    </source>
</evidence>
<dbReference type="Proteomes" id="UP000681967">
    <property type="component" value="Unassembled WGS sequence"/>
</dbReference>
<comment type="caution">
    <text evidence="2">The sequence shown here is derived from an EMBL/GenBank/DDBJ whole genome shotgun (WGS) entry which is preliminary data.</text>
</comment>
<accession>A0A8S3J7K1</accession>
<dbReference type="EMBL" id="CAJOBH010252976">
    <property type="protein sequence ID" value="CAF5142765.1"/>
    <property type="molecule type" value="Genomic_DNA"/>
</dbReference>
<organism evidence="2 3">
    <name type="scientific">Rotaria magnacalcarata</name>
    <dbReference type="NCBI Taxonomy" id="392030"/>
    <lineage>
        <taxon>Eukaryota</taxon>
        <taxon>Metazoa</taxon>
        <taxon>Spiralia</taxon>
        <taxon>Gnathifera</taxon>
        <taxon>Rotifera</taxon>
        <taxon>Eurotatoria</taxon>
        <taxon>Bdelloidea</taxon>
        <taxon>Philodinida</taxon>
        <taxon>Philodinidae</taxon>
        <taxon>Rotaria</taxon>
    </lineage>
</organism>